<dbReference type="InterPro" id="IPR036563">
    <property type="entry name" value="MoaE_sf"/>
</dbReference>
<dbReference type="Pfam" id="PF02391">
    <property type="entry name" value="MoaE"/>
    <property type="match status" value="1"/>
</dbReference>
<dbReference type="SUPFAM" id="SSF54690">
    <property type="entry name" value="Molybdopterin synthase subunit MoaE"/>
    <property type="match status" value="1"/>
</dbReference>
<evidence type="ECO:0000313" key="2">
    <source>
        <dbReference type="Proteomes" id="UP001218895"/>
    </source>
</evidence>
<keyword evidence="2" id="KW-1185">Reference proteome</keyword>
<dbReference type="InterPro" id="IPR003448">
    <property type="entry name" value="Mopterin_biosynth_MoaE"/>
</dbReference>
<dbReference type="GO" id="GO:0006777">
    <property type="term" value="P:Mo-molybdopterin cofactor biosynthetic process"/>
    <property type="evidence" value="ECO:0007669"/>
    <property type="project" value="InterPro"/>
</dbReference>
<protein>
    <submittedName>
        <fullName evidence="1">Molybdenum cofactor biosynthesis protein MoaE</fullName>
    </submittedName>
</protein>
<organism evidence="1 2">
    <name type="scientific">Methanomicrobium antiquum</name>
    <dbReference type="NCBI Taxonomy" id="487686"/>
    <lineage>
        <taxon>Archaea</taxon>
        <taxon>Methanobacteriati</taxon>
        <taxon>Methanobacteriota</taxon>
        <taxon>Stenosarchaea group</taxon>
        <taxon>Methanomicrobia</taxon>
        <taxon>Methanomicrobiales</taxon>
        <taxon>Methanomicrobiaceae</taxon>
        <taxon>Methanomicrobium</taxon>
    </lineage>
</organism>
<dbReference type="RefSeq" id="WP_278100053.1">
    <property type="nucleotide sequence ID" value="NZ_CP091092.1"/>
</dbReference>
<evidence type="ECO:0000313" key="1">
    <source>
        <dbReference type="EMBL" id="WFN37214.1"/>
    </source>
</evidence>
<gene>
    <name evidence="1" type="ORF">L1994_02155</name>
</gene>
<proteinExistence type="predicted"/>
<sequence length="142" mass="16204">MIEISVRVTNDDADIAKLVESAKSSAMGAIVVFDGIVRDDDIEWIELSAYEEGALYEFEAIREDAIKKFGLLSVDIIHRTGRLKPGDNILIIVVGSPHRKDAFFGCEYILEEIKRRAPVWKKEFRKGEEQWVDAHINKKNIE</sequence>
<dbReference type="AlphaFoldDB" id="A0AAF0FRG9"/>
<dbReference type="Gene3D" id="3.90.1170.40">
    <property type="entry name" value="Molybdopterin biosynthesis MoaE subunit"/>
    <property type="match status" value="1"/>
</dbReference>
<dbReference type="Proteomes" id="UP001218895">
    <property type="component" value="Chromosome"/>
</dbReference>
<dbReference type="GeneID" id="79949160"/>
<name>A0AAF0FRG9_9EURY</name>
<accession>A0AAF0FRG9</accession>
<dbReference type="CDD" id="cd00756">
    <property type="entry name" value="MoaE"/>
    <property type="match status" value="1"/>
</dbReference>
<reference evidence="1" key="1">
    <citation type="submission" date="2022-01" db="EMBL/GenBank/DDBJ databases">
        <title>Complete genome of Methanomicrobium antiquum DSM 21220.</title>
        <authorList>
            <person name="Chen S.-C."/>
            <person name="You Y.-T."/>
            <person name="Zhou Y.-Z."/>
            <person name="Lai M.-C."/>
        </authorList>
    </citation>
    <scope>NUCLEOTIDE SEQUENCE</scope>
    <source>
        <strain evidence="1">DSM 21220</strain>
    </source>
</reference>
<dbReference type="KEGG" id="manq:L1994_02155"/>
<dbReference type="PANTHER" id="PTHR23404">
    <property type="entry name" value="MOLYBDOPTERIN SYNTHASE RELATED"/>
    <property type="match status" value="1"/>
</dbReference>
<dbReference type="EMBL" id="CP091092">
    <property type="protein sequence ID" value="WFN37214.1"/>
    <property type="molecule type" value="Genomic_DNA"/>
</dbReference>